<sequence length="800" mass="88937">MSKALLLDDTFDEKDDEIGIRCEQKLGRRRSLTLRTASVDKVNERLSLQPATSTPSLSESYGSATLLCRPDKQENQSQQQRRKIDVFANIKKTAEDSLDDKSCVGYSPCTTINYDTFLNESTESKGINNELIKNQVIIESENEHFILNPVFCDTDIEIEENIEKKNEEKIALLKNENILNEEDFGNIALSSTNLRKSLISTKQRKGAEVAFEEGMNTQTKKGKKRPSLSPYSLTATTTSAASQQLLLPTTTTPTSTALFPSSSQSIASSSLPFSSYHSSPLSEGSNSKKRRQKASEMRLVGNDGGGSGGNGRQSTSVAPMSGGISDVPLDMKGFSGPVVIPSGKKSTSQTESEVMYLITTMLPGTSQQQNGHTSNFQQQQKHNHQHVPTALINRMLPTELILRVFSYLDITSLCRCAQVCRSWNKLSMDGSNWMDVDLFLFQREVKTAVVESLAKRCGNFLKVLSLKGCENVQDNAMRSFATKCPNIERLTLTKCKLITDGTCEYIGRYCCKIVMIDLENCTLVTDVAIKFISEGCKRLEELNISWCEQITDLGLFYIAKNCNNLKTLFCKGLENITSNCFANLEMAELRRLSLHSCPNVLDETINDIARHCPRLEFLSLSNCKEITDLSLVAISQGCPRLKDIELAGCINLTDAGFIQLSKNCHELERMDLEECLLITDITISNLNNGCPNLLSLSLSHCENLTDIGLAELCASHKDRIQVLELDNCPNITDNTLESMKMLQVLERIDLYDCQMITKDAIKKFKQSRPDVEVHAYFAPATPPPQAPPVRRGICRCCAIL</sequence>
<dbReference type="SMART" id="SM00256">
    <property type="entry name" value="FBOX"/>
    <property type="match status" value="1"/>
</dbReference>
<dbReference type="Proteomes" id="UP000580250">
    <property type="component" value="Unassembled WGS sequence"/>
</dbReference>
<accession>A0A6V7VA39</accession>
<evidence type="ECO:0000256" key="1">
    <source>
        <dbReference type="ARBA" id="ARBA00022786"/>
    </source>
</evidence>
<dbReference type="PANTHER" id="PTHR13382">
    <property type="entry name" value="MITOCHONDRIAL ATP SYNTHASE COUPLING FACTOR B"/>
    <property type="match status" value="1"/>
</dbReference>
<dbReference type="SMART" id="SM00367">
    <property type="entry name" value="LRR_CC"/>
    <property type="match status" value="10"/>
</dbReference>
<feature type="region of interest" description="Disordered" evidence="2">
    <location>
        <begin position="212"/>
        <end position="235"/>
    </location>
</feature>
<evidence type="ECO:0000256" key="2">
    <source>
        <dbReference type="SAM" id="MobiDB-lite"/>
    </source>
</evidence>
<proteinExistence type="predicted"/>
<dbReference type="EMBL" id="CAJEWN010000179">
    <property type="protein sequence ID" value="CAD2171174.1"/>
    <property type="molecule type" value="Genomic_DNA"/>
</dbReference>
<dbReference type="InterPro" id="IPR032675">
    <property type="entry name" value="LRR_dom_sf"/>
</dbReference>
<dbReference type="InterPro" id="IPR001810">
    <property type="entry name" value="F-box_dom"/>
</dbReference>
<dbReference type="Gene3D" id="3.80.10.10">
    <property type="entry name" value="Ribonuclease Inhibitor"/>
    <property type="match status" value="2"/>
</dbReference>
<feature type="compositionally biased region" description="Gly residues" evidence="2">
    <location>
        <begin position="302"/>
        <end position="311"/>
    </location>
</feature>
<evidence type="ECO:0000313" key="4">
    <source>
        <dbReference type="EMBL" id="CAD2171174.1"/>
    </source>
</evidence>
<comment type="caution">
    <text evidence="4">The sequence shown here is derived from an EMBL/GenBank/DDBJ whole genome shotgun (WGS) entry which is preliminary data.</text>
</comment>
<protein>
    <recommendedName>
        <fullName evidence="3">F-box domain-containing protein</fullName>
    </recommendedName>
</protein>
<gene>
    <name evidence="4" type="ORF">MENT_LOCUS22621</name>
</gene>
<dbReference type="InterPro" id="IPR050648">
    <property type="entry name" value="F-box_LRR-repeat"/>
</dbReference>
<dbReference type="AlphaFoldDB" id="A0A6V7VA39"/>
<dbReference type="SUPFAM" id="SSF52047">
    <property type="entry name" value="RNI-like"/>
    <property type="match status" value="1"/>
</dbReference>
<dbReference type="PROSITE" id="PS50181">
    <property type="entry name" value="FBOX"/>
    <property type="match status" value="1"/>
</dbReference>
<evidence type="ECO:0000259" key="3">
    <source>
        <dbReference type="PROSITE" id="PS50181"/>
    </source>
</evidence>
<dbReference type="Pfam" id="PF25372">
    <property type="entry name" value="DUF7885"/>
    <property type="match status" value="1"/>
</dbReference>
<dbReference type="GO" id="GO:0005737">
    <property type="term" value="C:cytoplasm"/>
    <property type="evidence" value="ECO:0007669"/>
    <property type="project" value="TreeGrafter"/>
</dbReference>
<organism evidence="4 5">
    <name type="scientific">Meloidogyne enterolobii</name>
    <name type="common">Root-knot nematode worm</name>
    <name type="synonym">Meloidogyne mayaguensis</name>
    <dbReference type="NCBI Taxonomy" id="390850"/>
    <lineage>
        <taxon>Eukaryota</taxon>
        <taxon>Metazoa</taxon>
        <taxon>Ecdysozoa</taxon>
        <taxon>Nematoda</taxon>
        <taxon>Chromadorea</taxon>
        <taxon>Rhabditida</taxon>
        <taxon>Tylenchina</taxon>
        <taxon>Tylenchomorpha</taxon>
        <taxon>Tylenchoidea</taxon>
        <taxon>Meloidogynidae</taxon>
        <taxon>Meloidogyninae</taxon>
        <taxon>Meloidogyne</taxon>
    </lineage>
</organism>
<reference evidence="4 5" key="1">
    <citation type="submission" date="2020-08" db="EMBL/GenBank/DDBJ databases">
        <authorList>
            <person name="Koutsovoulos G."/>
            <person name="Danchin GJ E."/>
        </authorList>
    </citation>
    <scope>NUCLEOTIDE SEQUENCE [LARGE SCALE GENOMIC DNA]</scope>
</reference>
<dbReference type="InterPro" id="IPR006553">
    <property type="entry name" value="Leu-rich_rpt_Cys-con_subtyp"/>
</dbReference>
<dbReference type="Gene3D" id="1.20.1280.50">
    <property type="match status" value="1"/>
</dbReference>
<feature type="domain" description="F-box" evidence="3">
    <location>
        <begin position="390"/>
        <end position="436"/>
    </location>
</feature>
<dbReference type="InterPro" id="IPR057207">
    <property type="entry name" value="FBXL15_LRR"/>
</dbReference>
<feature type="region of interest" description="Disordered" evidence="2">
    <location>
        <begin position="256"/>
        <end position="320"/>
    </location>
</feature>
<evidence type="ECO:0000313" key="5">
    <source>
        <dbReference type="Proteomes" id="UP000580250"/>
    </source>
</evidence>
<dbReference type="PANTHER" id="PTHR13382:SF69">
    <property type="entry name" value="FI18408P1"/>
    <property type="match status" value="1"/>
</dbReference>
<dbReference type="Pfam" id="PF12937">
    <property type="entry name" value="F-box-like"/>
    <property type="match status" value="1"/>
</dbReference>
<dbReference type="OrthoDB" id="550575at2759"/>
<name>A0A6V7VA39_MELEN</name>
<feature type="compositionally biased region" description="Low complexity" evidence="2">
    <location>
        <begin position="256"/>
        <end position="282"/>
    </location>
</feature>
<dbReference type="Pfam" id="PF13516">
    <property type="entry name" value="LRR_6"/>
    <property type="match status" value="1"/>
</dbReference>
<dbReference type="CDD" id="cd22115">
    <property type="entry name" value="F-box_FBXL2-like"/>
    <property type="match status" value="1"/>
</dbReference>
<keyword evidence="1" id="KW-0833">Ubl conjugation pathway</keyword>
<dbReference type="InterPro" id="IPR001611">
    <property type="entry name" value="Leu-rich_rpt"/>
</dbReference>